<dbReference type="AlphaFoldDB" id="A0A926DGX7"/>
<dbReference type="EMBL" id="JACRSS010000001">
    <property type="protein sequence ID" value="MBC8537928.1"/>
    <property type="molecule type" value="Genomic_DNA"/>
</dbReference>
<dbReference type="PROSITE" id="PS51554">
    <property type="entry name" value="PFL"/>
    <property type="match status" value="1"/>
</dbReference>
<dbReference type="InterPro" id="IPR001150">
    <property type="entry name" value="Gly_radical"/>
</dbReference>
<evidence type="ECO:0000313" key="7">
    <source>
        <dbReference type="Proteomes" id="UP000617951"/>
    </source>
</evidence>
<feature type="modified residue" description="Glycine radical" evidence="3">
    <location>
        <position position="747"/>
    </location>
</feature>
<organism evidence="6 7">
    <name type="scientific">Guopingia tenuis</name>
    <dbReference type="NCBI Taxonomy" id="2763656"/>
    <lineage>
        <taxon>Bacteria</taxon>
        <taxon>Bacillati</taxon>
        <taxon>Bacillota</taxon>
        <taxon>Clostridia</taxon>
        <taxon>Christensenellales</taxon>
        <taxon>Christensenellaceae</taxon>
        <taxon>Guopingia</taxon>
    </lineage>
</organism>
<reference evidence="6" key="1">
    <citation type="submission" date="2020-08" db="EMBL/GenBank/DDBJ databases">
        <title>Genome public.</title>
        <authorList>
            <person name="Liu C."/>
            <person name="Sun Q."/>
        </authorList>
    </citation>
    <scope>NUCLEOTIDE SEQUENCE</scope>
    <source>
        <strain evidence="6">NSJ-63</strain>
    </source>
</reference>
<proteinExistence type="predicted"/>
<evidence type="ECO:0000256" key="1">
    <source>
        <dbReference type="ARBA" id="ARBA00022818"/>
    </source>
</evidence>
<sequence>MENSLKQRIDAWLDQDYRLVFYERITLCREAEAMFRHLPPALAYAKTFAYLLENITVEYETQGMFVGKVKQIIPTDEERRAASALYSRWWDMPLEEFQKTAYFCYSFKKNSREWLASRPPWLITQGHLSFQWKELAENGLSYFEKRAQDRLARENDPEARQYLEGICLSIQAIQNYILRYAQVAGEHGDPARQELLQRLSCQPPETLFEALQLILLVMLSIKRTISYDAPCMGRIDQYLLPFYERDIAAGRLTREQALSMIEEFLFKDMEGAALYDHMSPDSLETEVRLDVSGEDVPYFIVGGRTLDGVSCVNPLSHLFVEAIDELHMLKAPVIIVRTFNGIEEDFFQKVCKAMADNASLYVYNDETQIPAFIYYGIAPEDAEQYCMFSCNNPTIPTKMGSLRQIWFNLAIPLELALNRGVPFAETGKPRPEKTCEFALGDRLMGMMESGYYGVDTGALEDMRSMEDFLAAYSAQLRYLLAQLRQGLQADGAVEREANRGRMRIEDCFLEGTVENACDWVTGGTKYHQFMVNGGGLATVVDSLYAIEQLVFVQKQLTLPQLAEILRNDFSGQELLLRRLQNKMNKFGNDIPEVDRYAKVVVDLFTQAIQEQNRPEYLYTLMGEISTLRDFSTEGWYVGATPNGRKAGEPLSENQSPCTGADMEGLTAMLNSVSSIPFYHITGGPLNLRIHPSVINGPDGIQKLSALFRTYFENGGMQLQISVVDSETLRQAQREPEKYKNLTVRVTGYNAYFTHMGREAQDEMIRRTEHGAF</sequence>
<accession>A0A926DGX7</accession>
<evidence type="ECO:0000313" key="6">
    <source>
        <dbReference type="EMBL" id="MBC8537928.1"/>
    </source>
</evidence>
<keyword evidence="7" id="KW-1185">Reference proteome</keyword>
<dbReference type="PROSITE" id="PS51149">
    <property type="entry name" value="GLY_RADICAL_2"/>
    <property type="match status" value="1"/>
</dbReference>
<evidence type="ECO:0000256" key="3">
    <source>
        <dbReference type="PROSITE-ProRule" id="PRU00493"/>
    </source>
</evidence>
<dbReference type="Pfam" id="PF02901">
    <property type="entry name" value="PFL-like"/>
    <property type="match status" value="1"/>
</dbReference>
<dbReference type="PANTHER" id="PTHR43641">
    <property type="entry name" value="FORMATE ACETYLTRANSFERASE 3-RELATED"/>
    <property type="match status" value="1"/>
</dbReference>
<name>A0A926DGX7_9FIRM</name>
<protein>
    <recommendedName>
        <fullName evidence="8">Formate C-acetyltransferase</fullName>
    </recommendedName>
</protein>
<evidence type="ECO:0008006" key="8">
    <source>
        <dbReference type="Google" id="ProtNLM"/>
    </source>
</evidence>
<dbReference type="GO" id="GO:0016829">
    <property type="term" value="F:lyase activity"/>
    <property type="evidence" value="ECO:0007669"/>
    <property type="project" value="UniProtKB-KW"/>
</dbReference>
<dbReference type="Gene3D" id="3.20.70.20">
    <property type="match status" value="1"/>
</dbReference>
<evidence type="ECO:0000259" key="5">
    <source>
        <dbReference type="PROSITE" id="PS51554"/>
    </source>
</evidence>
<evidence type="ECO:0000259" key="4">
    <source>
        <dbReference type="PROSITE" id="PS51149"/>
    </source>
</evidence>
<dbReference type="Proteomes" id="UP000617951">
    <property type="component" value="Unassembled WGS sequence"/>
</dbReference>
<dbReference type="PANTHER" id="PTHR43641:SF2">
    <property type="entry name" value="DEHYDRATASE YBIW-RELATED"/>
    <property type="match status" value="1"/>
</dbReference>
<keyword evidence="1 3" id="KW-0556">Organic radical</keyword>
<dbReference type="SUPFAM" id="SSF51998">
    <property type="entry name" value="PFL-like glycyl radical enzymes"/>
    <property type="match status" value="1"/>
</dbReference>
<dbReference type="GO" id="GO:0005829">
    <property type="term" value="C:cytosol"/>
    <property type="evidence" value="ECO:0007669"/>
    <property type="project" value="TreeGrafter"/>
</dbReference>
<dbReference type="InterPro" id="IPR004184">
    <property type="entry name" value="PFL_dom"/>
</dbReference>
<keyword evidence="2" id="KW-0456">Lyase</keyword>
<gene>
    <name evidence="6" type="ORF">H8693_03130</name>
</gene>
<dbReference type="InterPro" id="IPR051215">
    <property type="entry name" value="GRE"/>
</dbReference>
<comment type="caution">
    <text evidence="6">The sequence shown here is derived from an EMBL/GenBank/DDBJ whole genome shotgun (WGS) entry which is preliminary data.</text>
</comment>
<feature type="domain" description="Glycine radical" evidence="4">
    <location>
        <begin position="652"/>
        <end position="772"/>
    </location>
</feature>
<dbReference type="RefSeq" id="WP_249279749.1">
    <property type="nucleotide sequence ID" value="NZ_JACRSS010000001.1"/>
</dbReference>
<feature type="domain" description="PFL" evidence="5">
    <location>
        <begin position="1"/>
        <end position="645"/>
    </location>
</feature>
<dbReference type="Pfam" id="PF01228">
    <property type="entry name" value="Gly_radical"/>
    <property type="match status" value="1"/>
</dbReference>
<evidence type="ECO:0000256" key="2">
    <source>
        <dbReference type="ARBA" id="ARBA00023239"/>
    </source>
</evidence>